<feature type="non-terminal residue" evidence="4">
    <location>
        <position position="1"/>
    </location>
</feature>
<comment type="caution">
    <text evidence="4">The sequence shown here is derived from an EMBL/GenBank/DDBJ whole genome shotgun (WGS) entry which is preliminary data.</text>
</comment>
<feature type="domain" description="EngA-type G" evidence="3">
    <location>
        <begin position="63"/>
        <end position="236"/>
    </location>
</feature>
<sequence length="278" mass="31472">SPFSLSIGEPRPISALHGLGIGELLDMLLEKIAEKSKIEKKEKLIPKIKEKEIEIERVKETENSIAIIGKPNVGKSSLFNSIIGEERAIVHHKPGTTRDTVDTYFQWKGDIYKFIDTAGLRRKWKKAEKVDQYSMVRTYRVLEKSNLAVLVIDSIETLSKQDVRIATGAWKRNCSLIIALNKWDIVDEERSNLIYYELAEKFPFLPPIPALQISAKTGLGIEKLLKSISVLFKERNKKISTSNLNLFASEINIESKAPSKEGRVPQIKYITQIDVSPP</sequence>
<dbReference type="Gene3D" id="3.30.300.20">
    <property type="match status" value="1"/>
</dbReference>
<dbReference type="Gene3D" id="3.40.50.300">
    <property type="entry name" value="P-loop containing nucleotide triphosphate hydrolases"/>
    <property type="match status" value="1"/>
</dbReference>
<dbReference type="PANTHER" id="PTHR43834:SF6">
    <property type="entry name" value="GTPASE DER"/>
    <property type="match status" value="1"/>
</dbReference>
<dbReference type="AlphaFoldDB" id="X1NF31"/>
<gene>
    <name evidence="4" type="ORF">S06H3_31935</name>
</gene>
<dbReference type="InterPro" id="IPR031166">
    <property type="entry name" value="G_ENGA"/>
</dbReference>
<feature type="non-terminal residue" evidence="4">
    <location>
        <position position="278"/>
    </location>
</feature>
<keyword evidence="2" id="KW-0342">GTP-binding</keyword>
<organism evidence="4">
    <name type="scientific">marine sediment metagenome</name>
    <dbReference type="NCBI Taxonomy" id="412755"/>
    <lineage>
        <taxon>unclassified sequences</taxon>
        <taxon>metagenomes</taxon>
        <taxon>ecological metagenomes</taxon>
    </lineage>
</organism>
<dbReference type="GO" id="GO:0005525">
    <property type="term" value="F:GTP binding"/>
    <property type="evidence" value="ECO:0007669"/>
    <property type="project" value="UniProtKB-KW"/>
</dbReference>
<proteinExistence type="predicted"/>
<accession>X1NF31</accession>
<dbReference type="InterPro" id="IPR027417">
    <property type="entry name" value="P-loop_NTPase"/>
</dbReference>
<evidence type="ECO:0000256" key="2">
    <source>
        <dbReference type="ARBA" id="ARBA00023134"/>
    </source>
</evidence>
<dbReference type="NCBIfam" id="TIGR00231">
    <property type="entry name" value="small_GTP"/>
    <property type="match status" value="1"/>
</dbReference>
<dbReference type="InterPro" id="IPR015946">
    <property type="entry name" value="KH_dom-like_a/b"/>
</dbReference>
<evidence type="ECO:0000259" key="3">
    <source>
        <dbReference type="PROSITE" id="PS51712"/>
    </source>
</evidence>
<dbReference type="InterPro" id="IPR006073">
    <property type="entry name" value="GTP-bd"/>
</dbReference>
<dbReference type="InterPro" id="IPR005225">
    <property type="entry name" value="Small_GTP-bd"/>
</dbReference>
<reference evidence="4" key="1">
    <citation type="journal article" date="2014" name="Front. Microbiol.">
        <title>High frequency of phylogenetically diverse reductive dehalogenase-homologous genes in deep subseafloor sedimentary metagenomes.</title>
        <authorList>
            <person name="Kawai M."/>
            <person name="Futagami T."/>
            <person name="Toyoda A."/>
            <person name="Takaki Y."/>
            <person name="Nishi S."/>
            <person name="Hori S."/>
            <person name="Arai W."/>
            <person name="Tsubouchi T."/>
            <person name="Morono Y."/>
            <person name="Uchiyama I."/>
            <person name="Ito T."/>
            <person name="Fujiyama A."/>
            <person name="Inagaki F."/>
            <person name="Takami H."/>
        </authorList>
    </citation>
    <scope>NUCLEOTIDE SEQUENCE</scope>
    <source>
        <strain evidence="4">Expedition CK06-06</strain>
    </source>
</reference>
<name>X1NF31_9ZZZZ</name>
<evidence type="ECO:0000313" key="4">
    <source>
        <dbReference type="EMBL" id="GAI25405.1"/>
    </source>
</evidence>
<dbReference type="EMBL" id="BARV01018943">
    <property type="protein sequence ID" value="GAI25405.1"/>
    <property type="molecule type" value="Genomic_DNA"/>
</dbReference>
<dbReference type="CDD" id="cd01895">
    <property type="entry name" value="EngA2"/>
    <property type="match status" value="1"/>
</dbReference>
<dbReference type="PANTHER" id="PTHR43834">
    <property type="entry name" value="GTPASE DER"/>
    <property type="match status" value="1"/>
</dbReference>
<dbReference type="Pfam" id="PF01926">
    <property type="entry name" value="MMR_HSR1"/>
    <property type="match status" value="1"/>
</dbReference>
<evidence type="ECO:0000256" key="1">
    <source>
        <dbReference type="ARBA" id="ARBA00022741"/>
    </source>
</evidence>
<dbReference type="PROSITE" id="PS51712">
    <property type="entry name" value="G_ENGA"/>
    <property type="match status" value="1"/>
</dbReference>
<protein>
    <recommendedName>
        <fullName evidence="3">EngA-type G domain-containing protein</fullName>
    </recommendedName>
</protein>
<dbReference type="SUPFAM" id="SSF52540">
    <property type="entry name" value="P-loop containing nucleoside triphosphate hydrolases"/>
    <property type="match status" value="1"/>
</dbReference>
<keyword evidence="1" id="KW-0547">Nucleotide-binding</keyword>